<evidence type="ECO:0000313" key="1">
    <source>
        <dbReference type="EMBL" id="KKM77751.1"/>
    </source>
</evidence>
<evidence type="ECO:0008006" key="2">
    <source>
        <dbReference type="Google" id="ProtNLM"/>
    </source>
</evidence>
<name>A0A0F9KSH0_9ZZZZ</name>
<gene>
    <name evidence="1" type="ORF">LCGC14_1366870</name>
</gene>
<comment type="caution">
    <text evidence="1">The sequence shown here is derived from an EMBL/GenBank/DDBJ whole genome shotgun (WGS) entry which is preliminary data.</text>
</comment>
<accession>A0A0F9KSH0</accession>
<organism evidence="1">
    <name type="scientific">marine sediment metagenome</name>
    <dbReference type="NCBI Taxonomy" id="412755"/>
    <lineage>
        <taxon>unclassified sequences</taxon>
        <taxon>metagenomes</taxon>
        <taxon>ecological metagenomes</taxon>
    </lineage>
</organism>
<dbReference type="AlphaFoldDB" id="A0A0F9KSH0"/>
<sequence length="276" mass="32680">MSQKKIIYYCQRKGHECFEDYIDSLGIVNRKVYYTDDTELDRKLFADSGNVHIFRYHFPQFLLRSGSKNAFVLNTEQMSEDVRRNHIIALMNSGVKIIDYSIANIKILSRCSNSSLLFYLPYQYQDAEVNRLRQFSIKTEYDVGIVHCITAHRKKILHQLCSAGLKAIDIRGWKDKRDRLIGKCKILLNVHYDQNFHIFEHIRCDRWVFAGKPLMSEQSNNIEMLDIRSNVHFYQASHVIDAVRWYLKETKNLLAPEIIQNRRRCLQNFITHVNEI</sequence>
<reference evidence="1" key="1">
    <citation type="journal article" date="2015" name="Nature">
        <title>Complex archaea that bridge the gap between prokaryotes and eukaryotes.</title>
        <authorList>
            <person name="Spang A."/>
            <person name="Saw J.H."/>
            <person name="Jorgensen S.L."/>
            <person name="Zaremba-Niedzwiedzka K."/>
            <person name="Martijn J."/>
            <person name="Lind A.E."/>
            <person name="van Eijk R."/>
            <person name="Schleper C."/>
            <person name="Guy L."/>
            <person name="Ettema T.J."/>
        </authorList>
    </citation>
    <scope>NUCLEOTIDE SEQUENCE</scope>
</reference>
<protein>
    <recommendedName>
        <fullName evidence="2">DUF3880 domain-containing protein</fullName>
    </recommendedName>
</protein>
<dbReference type="EMBL" id="LAZR01008596">
    <property type="protein sequence ID" value="KKM77751.1"/>
    <property type="molecule type" value="Genomic_DNA"/>
</dbReference>
<proteinExistence type="predicted"/>